<reference evidence="3" key="1">
    <citation type="journal article" date="2019" name="Int. J. Syst. Evol. Microbiol.">
        <title>The Global Catalogue of Microorganisms (GCM) 10K type strain sequencing project: providing services to taxonomists for standard genome sequencing and annotation.</title>
        <authorList>
            <consortium name="The Broad Institute Genomics Platform"/>
            <consortium name="The Broad Institute Genome Sequencing Center for Infectious Disease"/>
            <person name="Wu L."/>
            <person name="Ma J."/>
        </authorList>
    </citation>
    <scope>NUCLEOTIDE SEQUENCE [LARGE SCALE GENOMIC DNA]</scope>
    <source>
        <strain evidence="3">KCTC 33576</strain>
    </source>
</reference>
<protein>
    <recommendedName>
        <fullName evidence="4">SAF domain-containing protein</fullName>
    </recommendedName>
</protein>
<keyword evidence="3" id="KW-1185">Reference proteome</keyword>
<keyword evidence="1" id="KW-0472">Membrane</keyword>
<evidence type="ECO:0008006" key="4">
    <source>
        <dbReference type="Google" id="ProtNLM"/>
    </source>
</evidence>
<dbReference type="EMBL" id="JBHUOP010000002">
    <property type="protein sequence ID" value="MFD2839814.1"/>
    <property type="molecule type" value="Genomic_DNA"/>
</dbReference>
<accession>A0ABW5XFG1</accession>
<comment type="caution">
    <text evidence="2">The sequence shown here is derived from an EMBL/GenBank/DDBJ whole genome shotgun (WGS) entry which is preliminary data.</text>
</comment>
<evidence type="ECO:0000313" key="2">
    <source>
        <dbReference type="EMBL" id="MFD2839814.1"/>
    </source>
</evidence>
<feature type="transmembrane region" description="Helical" evidence="1">
    <location>
        <begin position="25"/>
        <end position="43"/>
    </location>
</feature>
<sequence>MLQHRPSQNVSATRLRRPTVKDPRLVVGILLVALSVWLGVWAVDNAKDLSVAYVAAQPIVAGQAVTQEHLRPVEVNLAAQGSQYVSVPLDADHNYIATTTVGEGQFVPIGSLVHDQAYATRVIAISTSTVLPRNVTVGATVELWAAPRVAASGDAPAPTLVATDLVVAQLPATDQGFSASSGQTVHVVVPAEQVSDVVAASMGDMTLSLLSYPKDES</sequence>
<gene>
    <name evidence="2" type="ORF">ACFSYH_04430</name>
</gene>
<proteinExistence type="predicted"/>
<dbReference type="Proteomes" id="UP001597391">
    <property type="component" value="Unassembled WGS sequence"/>
</dbReference>
<evidence type="ECO:0000313" key="3">
    <source>
        <dbReference type="Proteomes" id="UP001597391"/>
    </source>
</evidence>
<evidence type="ECO:0000256" key="1">
    <source>
        <dbReference type="SAM" id="Phobius"/>
    </source>
</evidence>
<keyword evidence="1" id="KW-1133">Transmembrane helix</keyword>
<organism evidence="2 3">
    <name type="scientific">Populibacterium corticicola</name>
    <dbReference type="NCBI Taxonomy" id="1812826"/>
    <lineage>
        <taxon>Bacteria</taxon>
        <taxon>Bacillati</taxon>
        <taxon>Actinomycetota</taxon>
        <taxon>Actinomycetes</taxon>
        <taxon>Micrococcales</taxon>
        <taxon>Jonesiaceae</taxon>
        <taxon>Populibacterium</taxon>
    </lineage>
</organism>
<keyword evidence="1" id="KW-0812">Transmembrane</keyword>
<name>A0ABW5XFG1_9MICO</name>